<dbReference type="GO" id="GO:0015212">
    <property type="term" value="F:cytidine transmembrane transporter activity"/>
    <property type="evidence" value="ECO:0007669"/>
    <property type="project" value="TreeGrafter"/>
</dbReference>
<protein>
    <submittedName>
        <fullName evidence="9">MFS transporter</fullName>
    </submittedName>
</protein>
<keyword evidence="6 7" id="KW-0472">Membrane</keyword>
<keyword evidence="4 7" id="KW-0812">Transmembrane</keyword>
<accession>A0A9P3Z304</accession>
<dbReference type="InterPro" id="IPR036259">
    <property type="entry name" value="MFS_trans_sf"/>
</dbReference>
<evidence type="ECO:0000256" key="5">
    <source>
        <dbReference type="ARBA" id="ARBA00022989"/>
    </source>
</evidence>
<feature type="transmembrane region" description="Helical" evidence="7">
    <location>
        <begin position="385"/>
        <end position="405"/>
    </location>
</feature>
<feature type="transmembrane region" description="Helical" evidence="7">
    <location>
        <begin position="21"/>
        <end position="44"/>
    </location>
</feature>
<keyword evidence="3" id="KW-1003">Cell membrane</keyword>
<dbReference type="AlphaFoldDB" id="A0A9P3Z304"/>
<feature type="transmembrane region" description="Helical" evidence="7">
    <location>
        <begin position="310"/>
        <end position="334"/>
    </location>
</feature>
<dbReference type="EMBL" id="DAESCB010000002">
    <property type="protein sequence ID" value="HBH7040883.1"/>
    <property type="molecule type" value="Genomic_DNA"/>
</dbReference>
<dbReference type="GO" id="GO:0015213">
    <property type="term" value="F:uridine transmembrane transporter activity"/>
    <property type="evidence" value="ECO:0007669"/>
    <property type="project" value="TreeGrafter"/>
</dbReference>
<feature type="transmembrane region" description="Helical" evidence="7">
    <location>
        <begin position="284"/>
        <end position="304"/>
    </location>
</feature>
<sequence>MVSTTESSGKQSVQYRLLVPRLSLMMFLQFFIWGSWSVTLGLVMSQHNMSLLIGDAFSAGPIASILSPFVLGMLVDRFFASQKVMAVMHLAGAAILWFVPQALVAQNGALLIGLLFGYTLCYMPTLALTNNIAFHSLSDKDKTFPVVRVFGTIGWIVAGIFIGVTGISDTTGIFTLAAIISAILALYSLTLPNTPAPAKGLPVKVRDLFCADAFALLKVRHFFVFSLCATLISVPLGTYYAYTASFLADAGVGDVSTAMSFGQMSEIFFMLVIPFLFRRLGVKYMLLIGMCAWFVRYAFFALGISEEGRFLLYLGILLHGVCYDFFFVVGFIYTDRIAGEKVKGQAQSMIVMFTYGIGMLLGSQISGALYNRLVAGQTVPQAWTTFWWIPAVAAAVIAVIFLFSFKYDDKEQA</sequence>
<dbReference type="OrthoDB" id="9783013at2"/>
<dbReference type="InterPro" id="IPR020846">
    <property type="entry name" value="MFS_dom"/>
</dbReference>
<feature type="transmembrane region" description="Helical" evidence="7">
    <location>
        <begin position="87"/>
        <end position="104"/>
    </location>
</feature>
<dbReference type="Pfam" id="PF03825">
    <property type="entry name" value="Nuc_H_symport"/>
    <property type="match status" value="1"/>
</dbReference>
<name>A0A9P3Z304_CITFR</name>
<evidence type="ECO:0000256" key="3">
    <source>
        <dbReference type="ARBA" id="ARBA00022475"/>
    </source>
</evidence>
<feature type="domain" description="Major facilitator superfamily (MFS) profile" evidence="8">
    <location>
        <begin position="214"/>
        <end position="413"/>
    </location>
</feature>
<evidence type="ECO:0000256" key="2">
    <source>
        <dbReference type="ARBA" id="ARBA00022448"/>
    </source>
</evidence>
<dbReference type="SUPFAM" id="SSF103473">
    <property type="entry name" value="MFS general substrate transporter"/>
    <property type="match status" value="1"/>
</dbReference>
<reference evidence="9" key="2">
    <citation type="submission" date="2021-07" db="EMBL/GenBank/DDBJ databases">
        <authorList>
            <consortium name="NCBI Pathogen Detection Project"/>
        </authorList>
    </citation>
    <scope>NUCLEOTIDE SEQUENCE</scope>
    <source>
        <strain evidence="9">91871</strain>
    </source>
</reference>
<dbReference type="PANTHER" id="PTHR23522">
    <property type="entry name" value="BLL5896 PROTEIN"/>
    <property type="match status" value="1"/>
</dbReference>
<comment type="caution">
    <text evidence="9">The sequence shown here is derived from an EMBL/GenBank/DDBJ whole genome shotgun (WGS) entry which is preliminary data.</text>
</comment>
<feature type="transmembrane region" description="Helical" evidence="7">
    <location>
        <begin position="56"/>
        <end position="75"/>
    </location>
</feature>
<proteinExistence type="predicted"/>
<keyword evidence="5 7" id="KW-1133">Transmembrane helix</keyword>
<feature type="transmembrane region" description="Helical" evidence="7">
    <location>
        <begin position="110"/>
        <end position="134"/>
    </location>
</feature>
<feature type="transmembrane region" description="Helical" evidence="7">
    <location>
        <begin position="346"/>
        <end position="365"/>
    </location>
</feature>
<dbReference type="Gene3D" id="1.20.1250.20">
    <property type="entry name" value="MFS general substrate transporter like domains"/>
    <property type="match status" value="2"/>
</dbReference>
<feature type="transmembrane region" description="Helical" evidence="7">
    <location>
        <begin position="222"/>
        <end position="242"/>
    </location>
</feature>
<organism evidence="9 10">
    <name type="scientific">Citrobacter freundii</name>
    <dbReference type="NCBI Taxonomy" id="546"/>
    <lineage>
        <taxon>Bacteria</taxon>
        <taxon>Pseudomonadati</taxon>
        <taxon>Pseudomonadota</taxon>
        <taxon>Gammaproteobacteria</taxon>
        <taxon>Enterobacterales</taxon>
        <taxon>Enterobacteriaceae</taxon>
        <taxon>Citrobacter</taxon>
        <taxon>Citrobacter freundii complex</taxon>
    </lineage>
</organism>
<dbReference type="RefSeq" id="WP_044712772.1">
    <property type="nucleotide sequence ID" value="NZ_BQGP01000001.1"/>
</dbReference>
<evidence type="ECO:0000256" key="7">
    <source>
        <dbReference type="SAM" id="Phobius"/>
    </source>
</evidence>
<evidence type="ECO:0000313" key="10">
    <source>
        <dbReference type="Proteomes" id="UP000885148"/>
    </source>
</evidence>
<keyword evidence="2" id="KW-0813">Transport</keyword>
<evidence type="ECO:0000313" key="9">
    <source>
        <dbReference type="EMBL" id="HBH7040883.1"/>
    </source>
</evidence>
<evidence type="ECO:0000259" key="8">
    <source>
        <dbReference type="PROSITE" id="PS50850"/>
    </source>
</evidence>
<evidence type="ECO:0000256" key="1">
    <source>
        <dbReference type="ARBA" id="ARBA00004651"/>
    </source>
</evidence>
<evidence type="ECO:0000256" key="6">
    <source>
        <dbReference type="ARBA" id="ARBA00023136"/>
    </source>
</evidence>
<evidence type="ECO:0000256" key="4">
    <source>
        <dbReference type="ARBA" id="ARBA00022692"/>
    </source>
</evidence>
<dbReference type="PANTHER" id="PTHR23522:SF4">
    <property type="entry name" value="NUCLEOSIDE PERMEASE NUPG-RELATED"/>
    <property type="match status" value="1"/>
</dbReference>
<dbReference type="InterPro" id="IPR004740">
    <property type="entry name" value="Nuc_H_symport"/>
</dbReference>
<feature type="transmembrane region" description="Helical" evidence="7">
    <location>
        <begin position="173"/>
        <end position="191"/>
    </location>
</feature>
<reference evidence="9" key="1">
    <citation type="journal article" date="2018" name="Genome Biol.">
        <title>SKESA: strategic k-mer extension for scrupulous assemblies.</title>
        <authorList>
            <person name="Souvorov A."/>
            <person name="Agarwala R."/>
            <person name="Lipman D.J."/>
        </authorList>
    </citation>
    <scope>NUCLEOTIDE SEQUENCE</scope>
    <source>
        <strain evidence="9">91871</strain>
    </source>
</reference>
<gene>
    <name evidence="9" type="ORF">KV121_000898</name>
</gene>
<dbReference type="GO" id="GO:0005886">
    <property type="term" value="C:plasma membrane"/>
    <property type="evidence" value="ECO:0007669"/>
    <property type="project" value="UniProtKB-SubCell"/>
</dbReference>
<dbReference type="PROSITE" id="PS50850">
    <property type="entry name" value="MFS"/>
    <property type="match status" value="1"/>
</dbReference>
<dbReference type="Proteomes" id="UP000885148">
    <property type="component" value="Unassembled WGS sequence"/>
</dbReference>
<feature type="transmembrane region" description="Helical" evidence="7">
    <location>
        <begin position="146"/>
        <end position="167"/>
    </location>
</feature>
<feature type="transmembrane region" description="Helical" evidence="7">
    <location>
        <begin position="257"/>
        <end position="277"/>
    </location>
</feature>
<comment type="subcellular location">
    <subcellularLocation>
        <location evidence="1">Cell membrane</location>
        <topology evidence="1">Multi-pass membrane protein</topology>
    </subcellularLocation>
</comment>